<feature type="compositionally biased region" description="Basic and acidic residues" evidence="1">
    <location>
        <begin position="50"/>
        <end position="60"/>
    </location>
</feature>
<evidence type="ECO:0000313" key="2">
    <source>
        <dbReference type="EMBL" id="CAA9290624.1"/>
    </source>
</evidence>
<dbReference type="EMBL" id="CADCTQ010000380">
    <property type="protein sequence ID" value="CAA9290624.1"/>
    <property type="molecule type" value="Genomic_DNA"/>
</dbReference>
<feature type="non-terminal residue" evidence="2">
    <location>
        <position position="1"/>
    </location>
</feature>
<evidence type="ECO:0000256" key="1">
    <source>
        <dbReference type="SAM" id="MobiDB-lite"/>
    </source>
</evidence>
<feature type="compositionally biased region" description="Basic residues" evidence="1">
    <location>
        <begin position="61"/>
        <end position="75"/>
    </location>
</feature>
<gene>
    <name evidence="2" type="ORF">AVDCRST_MAG56-4540</name>
</gene>
<sequence>GRTHPQPHRGTHRQPPGCPQRRHRRPQPGAAAQNERAGKSKRPGRIQQRRLPEAGRLLRERRVRQNHPFPRHHGERRPGRPRNNLGI</sequence>
<protein>
    <submittedName>
        <fullName evidence="2">Uncharacterized protein</fullName>
    </submittedName>
</protein>
<feature type="non-terminal residue" evidence="2">
    <location>
        <position position="87"/>
    </location>
</feature>
<feature type="region of interest" description="Disordered" evidence="1">
    <location>
        <begin position="1"/>
        <end position="87"/>
    </location>
</feature>
<dbReference type="AlphaFoldDB" id="A0A6J4JXS5"/>
<feature type="compositionally biased region" description="Basic residues" evidence="1">
    <location>
        <begin position="39"/>
        <end position="48"/>
    </location>
</feature>
<organism evidence="2">
    <name type="scientific">uncultured Cytophagales bacterium</name>
    <dbReference type="NCBI Taxonomy" id="158755"/>
    <lineage>
        <taxon>Bacteria</taxon>
        <taxon>Pseudomonadati</taxon>
        <taxon>Bacteroidota</taxon>
        <taxon>Sphingobacteriia</taxon>
        <taxon>Sphingobacteriales</taxon>
        <taxon>environmental samples</taxon>
    </lineage>
</organism>
<proteinExistence type="predicted"/>
<name>A0A6J4JXS5_9SPHI</name>
<feature type="compositionally biased region" description="Basic residues" evidence="1">
    <location>
        <begin position="1"/>
        <end position="12"/>
    </location>
</feature>
<accession>A0A6J4JXS5</accession>
<reference evidence="2" key="1">
    <citation type="submission" date="2020-02" db="EMBL/GenBank/DDBJ databases">
        <authorList>
            <person name="Meier V. D."/>
        </authorList>
    </citation>
    <scope>NUCLEOTIDE SEQUENCE</scope>
    <source>
        <strain evidence="2">AVDCRST_MAG56</strain>
    </source>
</reference>